<dbReference type="InterPro" id="IPR003661">
    <property type="entry name" value="HisK_dim/P_dom"/>
</dbReference>
<dbReference type="InterPro" id="IPR036097">
    <property type="entry name" value="HisK_dim/P_sf"/>
</dbReference>
<dbReference type="PANTHER" id="PTHR43547">
    <property type="entry name" value="TWO-COMPONENT HISTIDINE KINASE"/>
    <property type="match status" value="1"/>
</dbReference>
<dbReference type="GO" id="GO:0043565">
    <property type="term" value="F:sequence-specific DNA binding"/>
    <property type="evidence" value="ECO:0007669"/>
    <property type="project" value="InterPro"/>
</dbReference>
<protein>
    <recommendedName>
        <fullName evidence="2">histidine kinase</fullName>
        <ecNumber evidence="2">2.7.13.3</ecNumber>
    </recommendedName>
</protein>
<evidence type="ECO:0000313" key="18">
    <source>
        <dbReference type="Proteomes" id="UP000245962"/>
    </source>
</evidence>
<evidence type="ECO:0000256" key="3">
    <source>
        <dbReference type="ARBA" id="ARBA00022553"/>
    </source>
</evidence>
<dbReference type="Gene3D" id="2.130.10.10">
    <property type="entry name" value="YVTN repeat-like/Quinoprotein amine dehydrogenase"/>
    <property type="match status" value="2"/>
</dbReference>
<evidence type="ECO:0000256" key="12">
    <source>
        <dbReference type="PROSITE-ProRule" id="PRU00169"/>
    </source>
</evidence>
<dbReference type="PROSITE" id="PS50110">
    <property type="entry name" value="RESPONSE_REGULATORY"/>
    <property type="match status" value="1"/>
</dbReference>
<evidence type="ECO:0000256" key="13">
    <source>
        <dbReference type="SAM" id="Phobius"/>
    </source>
</evidence>
<dbReference type="Pfam" id="PF07494">
    <property type="entry name" value="Reg_prop"/>
    <property type="match status" value="2"/>
</dbReference>
<dbReference type="SUPFAM" id="SSF46689">
    <property type="entry name" value="Homeodomain-like"/>
    <property type="match status" value="1"/>
</dbReference>
<keyword evidence="7" id="KW-0067">ATP-binding</keyword>
<dbReference type="FunFam" id="1.10.287.130:FF:000001">
    <property type="entry name" value="Two-component sensor histidine kinase"/>
    <property type="match status" value="1"/>
</dbReference>
<dbReference type="InterPro" id="IPR004358">
    <property type="entry name" value="Sig_transdc_His_kin-like_C"/>
</dbReference>
<dbReference type="Gene3D" id="3.40.50.2300">
    <property type="match status" value="1"/>
</dbReference>
<dbReference type="InterPro" id="IPR018060">
    <property type="entry name" value="HTH_AraC"/>
</dbReference>
<evidence type="ECO:0000256" key="8">
    <source>
        <dbReference type="ARBA" id="ARBA00023012"/>
    </source>
</evidence>
<dbReference type="PROSITE" id="PS01124">
    <property type="entry name" value="HTH_ARAC_FAMILY_2"/>
    <property type="match status" value="1"/>
</dbReference>
<gene>
    <name evidence="17" type="ORF">DDV96_15270</name>
</gene>
<dbReference type="InterPro" id="IPR011047">
    <property type="entry name" value="Quinoprotein_ADH-like_sf"/>
</dbReference>
<dbReference type="PROSITE" id="PS00041">
    <property type="entry name" value="HTH_ARAC_FAMILY_1"/>
    <property type="match status" value="1"/>
</dbReference>
<dbReference type="SMART" id="SM00342">
    <property type="entry name" value="HTH_ARAC"/>
    <property type="match status" value="1"/>
</dbReference>
<feature type="modified residue" description="4-aspartylphosphate" evidence="12">
    <location>
        <position position="1088"/>
    </location>
</feature>
<evidence type="ECO:0000256" key="2">
    <source>
        <dbReference type="ARBA" id="ARBA00012438"/>
    </source>
</evidence>
<accession>A0A2U0HTT6</accession>
<comment type="catalytic activity">
    <reaction evidence="1">
        <text>ATP + protein L-histidine = ADP + protein N-phospho-L-histidine.</text>
        <dbReference type="EC" id="2.7.13.3"/>
    </reaction>
</comment>
<keyword evidence="3 12" id="KW-0597">Phosphoprotein</keyword>
<dbReference type="RefSeq" id="WP_116695644.1">
    <property type="nucleotide sequence ID" value="NZ_QEHR01000016.1"/>
</dbReference>
<dbReference type="Gene3D" id="3.30.565.10">
    <property type="entry name" value="Histidine kinase-like ATPase, C-terminal domain"/>
    <property type="match status" value="1"/>
</dbReference>
<dbReference type="SUPFAM" id="SSF63829">
    <property type="entry name" value="Calcium-dependent phosphotriesterase"/>
    <property type="match status" value="1"/>
</dbReference>
<dbReference type="Gene3D" id="2.60.40.10">
    <property type="entry name" value="Immunoglobulins"/>
    <property type="match status" value="1"/>
</dbReference>
<evidence type="ECO:0000256" key="9">
    <source>
        <dbReference type="ARBA" id="ARBA00023015"/>
    </source>
</evidence>
<dbReference type="GO" id="GO:0005524">
    <property type="term" value="F:ATP binding"/>
    <property type="evidence" value="ECO:0007669"/>
    <property type="project" value="UniProtKB-KW"/>
</dbReference>
<dbReference type="FunFam" id="3.30.565.10:FF:000037">
    <property type="entry name" value="Hybrid sensor histidine kinase/response regulator"/>
    <property type="match status" value="1"/>
</dbReference>
<feature type="domain" description="Histidine kinase" evidence="15">
    <location>
        <begin position="787"/>
        <end position="1000"/>
    </location>
</feature>
<dbReference type="InterPro" id="IPR036890">
    <property type="entry name" value="HATPase_C_sf"/>
</dbReference>
<keyword evidence="11" id="KW-0804">Transcription</keyword>
<evidence type="ECO:0000256" key="7">
    <source>
        <dbReference type="ARBA" id="ARBA00022840"/>
    </source>
</evidence>
<proteinExistence type="predicted"/>
<name>A0A2U0HTT6_9FLAO</name>
<evidence type="ECO:0000256" key="5">
    <source>
        <dbReference type="ARBA" id="ARBA00022741"/>
    </source>
</evidence>
<dbReference type="InterPro" id="IPR013783">
    <property type="entry name" value="Ig-like_fold"/>
</dbReference>
<keyword evidence="5" id="KW-0547">Nucleotide-binding</keyword>
<dbReference type="InterPro" id="IPR015943">
    <property type="entry name" value="WD40/YVTN_repeat-like_dom_sf"/>
</dbReference>
<feature type="domain" description="HTH araC/xylS-type" evidence="14">
    <location>
        <begin position="1187"/>
        <end position="1286"/>
    </location>
</feature>
<dbReference type="CDD" id="cd00082">
    <property type="entry name" value="HisKA"/>
    <property type="match status" value="1"/>
</dbReference>
<dbReference type="Pfam" id="PF12833">
    <property type="entry name" value="HTH_18"/>
    <property type="match status" value="1"/>
</dbReference>
<dbReference type="SUPFAM" id="SSF50998">
    <property type="entry name" value="Quinoprotein alcohol dehydrogenase-like"/>
    <property type="match status" value="1"/>
</dbReference>
<dbReference type="OrthoDB" id="358279at2"/>
<dbReference type="SUPFAM" id="SSF55874">
    <property type="entry name" value="ATPase domain of HSP90 chaperone/DNA topoisomerase II/histidine kinase"/>
    <property type="match status" value="1"/>
</dbReference>
<keyword evidence="6" id="KW-0418">Kinase</keyword>
<dbReference type="Proteomes" id="UP000245962">
    <property type="component" value="Unassembled WGS sequence"/>
</dbReference>
<dbReference type="SUPFAM" id="SSF47384">
    <property type="entry name" value="Homodimeric domain of signal transducing histidine kinase"/>
    <property type="match status" value="1"/>
</dbReference>
<sequence length="1287" mass="146059">MLQRYAVVILLWLPCLFLGQQNTSIKLTKIEDAVSNLWISSIVQDANGFIWLATQDGLYRYDGSSFNSYRYNPLEENTLPANWIRCIVPAQNGNYWVGTQGAGLVYFQASDNSFFPVSKSQTDNEDAIGSIIYQLLQTTNGALWVDSDTGLFRKKPNSDVFSKISDHSLNILLKETPQEKELVKIKNTLYTFEQDSLIPILKNTPIERMSVTPSGELIYRANKKIYSYDFNGPPTPIEVPEPIYFISNIQNKSCYFISANNFYKYHLSTKKVERLNNNNPGFSIQEINTLYLDKQEILWIGTRKGLYKENKAGTVFTGNIPLHARRIVVKGDTVFVGGMTGLHTYLKSKGTYTSALSGRSIFSLHKDSEGIWAGDLKGDLHFMDWQGNVKTVPIVKNNSKHLKVYGITEDKNGYLWVGSWEGLHIVDKKGTVLQTYSFKTSTEDDELKTLQVLRDTNDNLWIITVGNGIYKVPEVSKITSEEAPFRYTRYLHSKGDETTINTNVLYEIHEDPEGNLFFGSDYGINKYNPKNDTFEVLKIDGELFDKKTMAMETDGNGLLWISTIRNGLYVYDPFEEKLLNLNETDGLISDACLFTSSTFAENTLYFGTDEGVQIINPAHYVHPEVSDAPIITDIKIYGNKNKETQQTPTNTEVMELNYDQRDFSLHFSLHDYRFPSKVNYYYKLGEENKNWLKAAGNTVTFSDLKPEDYTFFVKAAYQKETDTPVSKITIAIAPPWHKTWWAYILYMTIFVALMYLYFYLKFKQKAVHNKLKAVEELDTAKSIFFANVSHELRTPLTLIKGPVEDQLASGKLTKNERKNLLKAQNSTQRMEALVEQLLALSKLESGVLKLKVQPGNLAKYVAVQAEAFTLSTHEKNIQYTINTPSTEGLDWFDRDIIETVLFNLVGNAVKYTPEKKRITITSNRENGYFSLKVENTGSYLNPEEQQKVFERFYQINDQISGTGIGLSLTKELVELHKGSIAVSSSKKGITVFTVKIPIEKQDYTASEILTENENSQEKPQFSAPFEIDKTEKLISEEAPILLIVDDAAEIRNYIASIFEDRYNIHTATNGTEALLLAKKHLPDVMVSDVMMPDKDGFTLTKELKENPLTSHIPIILLTGKSKITDKLAGLGIGADAYITKPFSPELVKATAQNLIENRRKLQKRFSEENMLRPKDIAVSSADEQFLDNLQEVLDTHLTDPDFTTEAFSNAMRLSRMQLHRKLKALSGQSTTEFLRSQRLKVAANLLKKEDVTVSEIGYQVGFSNISYFSSCFKKEFGVPPSEYSQTT</sequence>
<dbReference type="Pfam" id="PF02518">
    <property type="entry name" value="HATPase_c"/>
    <property type="match status" value="1"/>
</dbReference>
<comment type="caution">
    <text evidence="17">The sequence shown here is derived from an EMBL/GenBank/DDBJ whole genome shotgun (WGS) entry which is preliminary data.</text>
</comment>
<dbReference type="PRINTS" id="PR00344">
    <property type="entry name" value="BCTRLSENSOR"/>
</dbReference>
<evidence type="ECO:0000259" key="16">
    <source>
        <dbReference type="PROSITE" id="PS50110"/>
    </source>
</evidence>
<dbReference type="CDD" id="cd17574">
    <property type="entry name" value="REC_OmpR"/>
    <property type="match status" value="1"/>
</dbReference>
<dbReference type="InterPro" id="IPR001789">
    <property type="entry name" value="Sig_transdc_resp-reg_receiver"/>
</dbReference>
<dbReference type="InterPro" id="IPR011006">
    <property type="entry name" value="CheY-like_superfamily"/>
</dbReference>
<feature type="domain" description="Response regulatory" evidence="16">
    <location>
        <begin position="1040"/>
        <end position="1155"/>
    </location>
</feature>
<dbReference type="PROSITE" id="PS50109">
    <property type="entry name" value="HIS_KIN"/>
    <property type="match status" value="1"/>
</dbReference>
<keyword evidence="4" id="KW-0808">Transferase</keyword>
<reference evidence="17 18" key="1">
    <citation type="submission" date="2018-04" db="EMBL/GenBank/DDBJ databases">
        <title>Marixanthomonas spongiae HN-E44 sp. nov., isolated from a marine sponge.</title>
        <authorList>
            <person name="Luo L."/>
            <person name="Zhuang L."/>
        </authorList>
    </citation>
    <scope>NUCLEOTIDE SEQUENCE [LARGE SCALE GENOMIC DNA]</scope>
    <source>
        <strain evidence="17 18">HN-E44</strain>
    </source>
</reference>
<dbReference type="Pfam" id="PF00512">
    <property type="entry name" value="HisKA"/>
    <property type="match status" value="1"/>
</dbReference>
<dbReference type="EMBL" id="QEHR01000016">
    <property type="protein sequence ID" value="PVW12160.1"/>
    <property type="molecule type" value="Genomic_DNA"/>
</dbReference>
<organism evidence="17 18">
    <name type="scientific">Marixanthomonas spongiae</name>
    <dbReference type="NCBI Taxonomy" id="2174845"/>
    <lineage>
        <taxon>Bacteria</taxon>
        <taxon>Pseudomonadati</taxon>
        <taxon>Bacteroidota</taxon>
        <taxon>Flavobacteriia</taxon>
        <taxon>Flavobacteriales</taxon>
        <taxon>Flavobacteriaceae</taxon>
        <taxon>Marixanthomonas</taxon>
    </lineage>
</organism>
<dbReference type="PANTHER" id="PTHR43547:SF2">
    <property type="entry name" value="HYBRID SIGNAL TRANSDUCTION HISTIDINE KINASE C"/>
    <property type="match status" value="1"/>
</dbReference>
<dbReference type="InterPro" id="IPR011110">
    <property type="entry name" value="Reg_prop"/>
</dbReference>
<keyword evidence="10" id="KW-0238">DNA-binding</keyword>
<dbReference type="SUPFAM" id="SSF52172">
    <property type="entry name" value="CheY-like"/>
    <property type="match status" value="1"/>
</dbReference>
<dbReference type="Gene3D" id="1.10.287.130">
    <property type="match status" value="1"/>
</dbReference>
<feature type="transmembrane region" description="Helical" evidence="13">
    <location>
        <begin position="740"/>
        <end position="760"/>
    </location>
</feature>
<dbReference type="SMART" id="SM00448">
    <property type="entry name" value="REC"/>
    <property type="match status" value="1"/>
</dbReference>
<keyword evidence="8" id="KW-0902">Two-component regulatory system</keyword>
<dbReference type="SMART" id="SM00387">
    <property type="entry name" value="HATPase_c"/>
    <property type="match status" value="1"/>
</dbReference>
<dbReference type="GO" id="GO:0003700">
    <property type="term" value="F:DNA-binding transcription factor activity"/>
    <property type="evidence" value="ECO:0007669"/>
    <property type="project" value="InterPro"/>
</dbReference>
<evidence type="ECO:0000256" key="10">
    <source>
        <dbReference type="ARBA" id="ARBA00023125"/>
    </source>
</evidence>
<dbReference type="GO" id="GO:0000155">
    <property type="term" value="F:phosphorelay sensor kinase activity"/>
    <property type="evidence" value="ECO:0007669"/>
    <property type="project" value="InterPro"/>
</dbReference>
<keyword evidence="9" id="KW-0805">Transcription regulation</keyword>
<dbReference type="InterPro" id="IPR018062">
    <property type="entry name" value="HTH_AraC-typ_CS"/>
</dbReference>
<evidence type="ECO:0000256" key="4">
    <source>
        <dbReference type="ARBA" id="ARBA00022679"/>
    </source>
</evidence>
<keyword evidence="18" id="KW-1185">Reference proteome</keyword>
<dbReference type="SMART" id="SM00388">
    <property type="entry name" value="HisKA"/>
    <property type="match status" value="1"/>
</dbReference>
<evidence type="ECO:0000256" key="11">
    <source>
        <dbReference type="ARBA" id="ARBA00023163"/>
    </source>
</evidence>
<dbReference type="InterPro" id="IPR005467">
    <property type="entry name" value="His_kinase_dom"/>
</dbReference>
<dbReference type="Pfam" id="PF00072">
    <property type="entry name" value="Response_reg"/>
    <property type="match status" value="1"/>
</dbReference>
<dbReference type="Gene3D" id="1.10.10.60">
    <property type="entry name" value="Homeodomain-like"/>
    <property type="match status" value="1"/>
</dbReference>
<dbReference type="InterPro" id="IPR009057">
    <property type="entry name" value="Homeodomain-like_sf"/>
</dbReference>
<dbReference type="EC" id="2.7.13.3" evidence="2"/>
<keyword evidence="13" id="KW-0812">Transmembrane</keyword>
<evidence type="ECO:0000256" key="1">
    <source>
        <dbReference type="ARBA" id="ARBA00000085"/>
    </source>
</evidence>
<evidence type="ECO:0000259" key="15">
    <source>
        <dbReference type="PROSITE" id="PS50109"/>
    </source>
</evidence>
<evidence type="ECO:0000313" key="17">
    <source>
        <dbReference type="EMBL" id="PVW12160.1"/>
    </source>
</evidence>
<evidence type="ECO:0000259" key="14">
    <source>
        <dbReference type="PROSITE" id="PS01124"/>
    </source>
</evidence>
<keyword evidence="13" id="KW-1133">Transmembrane helix</keyword>
<evidence type="ECO:0000256" key="6">
    <source>
        <dbReference type="ARBA" id="ARBA00022777"/>
    </source>
</evidence>
<dbReference type="InterPro" id="IPR003594">
    <property type="entry name" value="HATPase_dom"/>
</dbReference>
<keyword evidence="13" id="KW-0472">Membrane</keyword>